<protein>
    <recommendedName>
        <fullName evidence="3">F-box domain-containing protein</fullName>
    </recommendedName>
</protein>
<sequence length="502" mass="57252">MNKPLPNELWFTILSFLEDRDVQCLSGISSVFFTAALDRRYEKVEILSFDRATVAKLERLQDPFVAKRVRMLLLYTGAVNILSSWQVRDRELGSTLPWRLSRIKSLASHLLPSKAESRAALRAQDSLRPTKMRTDQIIALLARVVPQFVNIKTYFLDWSSIWPLGSDPEPSYLQPIWQTIGKKLRSLHLCIPPRKLQVIASELCLIGSLEELHVTFPAGNDVLDSVPTSSTLTTNMLTLFTQFRNTLKVFAISSFAAFDMSSFFAELGYFPNVRRIRLCLRLRQLQLRDATGLTRFLSDHAFQVERLEVLMSEFLLDGECATFVFPSVPFPRLKSLVLIIDQRFALAPTIPTAITHVLSKLETLLLEERYHSHSDLLAWTTAFSEITRTPNLRRLDISLFSLNKQVIDLLAVTFPLLETLRLRCISVGTMDKMLDPSGFIAEMGPWSYPEWQLRSVYLRVRRRGQPGSVVSEETLLAALVRSIPSIRSTETFRPSRTWIGMG</sequence>
<organism evidence="1 2">
    <name type="scientific">Hohenbuehelia grisea</name>
    <dbReference type="NCBI Taxonomy" id="104357"/>
    <lineage>
        <taxon>Eukaryota</taxon>
        <taxon>Fungi</taxon>
        <taxon>Dikarya</taxon>
        <taxon>Basidiomycota</taxon>
        <taxon>Agaricomycotina</taxon>
        <taxon>Agaricomycetes</taxon>
        <taxon>Agaricomycetidae</taxon>
        <taxon>Agaricales</taxon>
        <taxon>Pleurotineae</taxon>
        <taxon>Pleurotaceae</taxon>
        <taxon>Hohenbuehelia</taxon>
    </lineage>
</organism>
<evidence type="ECO:0000313" key="2">
    <source>
        <dbReference type="Proteomes" id="UP001556367"/>
    </source>
</evidence>
<gene>
    <name evidence="1" type="ORF">HGRIS_013625</name>
</gene>
<dbReference type="InterPro" id="IPR032675">
    <property type="entry name" value="LRR_dom_sf"/>
</dbReference>
<evidence type="ECO:0000313" key="1">
    <source>
        <dbReference type="EMBL" id="KAL0947528.1"/>
    </source>
</evidence>
<accession>A0ABR3IW61</accession>
<dbReference type="Proteomes" id="UP001556367">
    <property type="component" value="Unassembled WGS sequence"/>
</dbReference>
<evidence type="ECO:0008006" key="3">
    <source>
        <dbReference type="Google" id="ProtNLM"/>
    </source>
</evidence>
<comment type="caution">
    <text evidence="1">The sequence shown here is derived from an EMBL/GenBank/DDBJ whole genome shotgun (WGS) entry which is preliminary data.</text>
</comment>
<keyword evidence="2" id="KW-1185">Reference proteome</keyword>
<dbReference type="Gene3D" id="3.80.10.10">
    <property type="entry name" value="Ribonuclease Inhibitor"/>
    <property type="match status" value="1"/>
</dbReference>
<dbReference type="EMBL" id="JASNQZ010000015">
    <property type="protein sequence ID" value="KAL0947528.1"/>
    <property type="molecule type" value="Genomic_DNA"/>
</dbReference>
<name>A0ABR3IW61_9AGAR</name>
<dbReference type="SUPFAM" id="SSF52047">
    <property type="entry name" value="RNI-like"/>
    <property type="match status" value="1"/>
</dbReference>
<proteinExistence type="predicted"/>
<reference evidence="2" key="1">
    <citation type="submission" date="2024-06" db="EMBL/GenBank/DDBJ databases">
        <title>Multi-omics analyses provide insights into the biosynthesis of the anticancer antibiotic pleurotin in Hohenbuehelia grisea.</title>
        <authorList>
            <person name="Weaver J.A."/>
            <person name="Alberti F."/>
        </authorList>
    </citation>
    <scope>NUCLEOTIDE SEQUENCE [LARGE SCALE GENOMIC DNA]</scope>
    <source>
        <strain evidence="2">T-177</strain>
    </source>
</reference>